<keyword evidence="8 13" id="KW-1133">Transmembrane helix</keyword>
<dbReference type="AlphaFoldDB" id="I0Z8P5"/>
<evidence type="ECO:0000256" key="8">
    <source>
        <dbReference type="ARBA" id="ARBA00022989"/>
    </source>
</evidence>
<evidence type="ECO:0000256" key="9">
    <source>
        <dbReference type="ARBA" id="ARBA00023098"/>
    </source>
</evidence>
<protein>
    <recommendedName>
        <fullName evidence="3">very-long-chain 3-oxoacyl-CoA synthase</fullName>
        <ecNumber evidence="3">2.3.1.199</ecNumber>
    </recommendedName>
</protein>
<evidence type="ECO:0000256" key="1">
    <source>
        <dbReference type="ARBA" id="ARBA00004141"/>
    </source>
</evidence>
<dbReference type="GO" id="GO:0030148">
    <property type="term" value="P:sphingolipid biosynthetic process"/>
    <property type="evidence" value="ECO:0007669"/>
    <property type="project" value="TreeGrafter"/>
</dbReference>
<dbReference type="GO" id="GO:0042761">
    <property type="term" value="P:very long-chain fatty acid biosynthetic process"/>
    <property type="evidence" value="ECO:0007669"/>
    <property type="project" value="TreeGrafter"/>
</dbReference>
<evidence type="ECO:0000256" key="10">
    <source>
        <dbReference type="ARBA" id="ARBA00023136"/>
    </source>
</evidence>
<feature type="transmembrane region" description="Helical" evidence="13">
    <location>
        <begin position="67"/>
        <end position="86"/>
    </location>
</feature>
<keyword evidence="10 13" id="KW-0472">Membrane</keyword>
<dbReference type="KEGG" id="csl:COCSUDRAFT_83573"/>
<evidence type="ECO:0000313" key="14">
    <source>
        <dbReference type="EMBL" id="EIE27014.1"/>
    </source>
</evidence>
<gene>
    <name evidence="14" type="ORF">COCSUDRAFT_83573</name>
</gene>
<comment type="subcellular location">
    <subcellularLocation>
        <location evidence="1">Membrane</location>
        <topology evidence="1">Multi-pass membrane protein</topology>
    </subcellularLocation>
</comment>
<comment type="similarity">
    <text evidence="2">Belongs to the ELO family.</text>
</comment>
<evidence type="ECO:0000256" key="2">
    <source>
        <dbReference type="ARBA" id="ARBA00007263"/>
    </source>
</evidence>
<evidence type="ECO:0000256" key="11">
    <source>
        <dbReference type="ARBA" id="ARBA00023160"/>
    </source>
</evidence>
<keyword evidence="15" id="KW-1185">Reference proteome</keyword>
<evidence type="ECO:0000256" key="3">
    <source>
        <dbReference type="ARBA" id="ARBA00012307"/>
    </source>
</evidence>
<dbReference type="GO" id="GO:0034625">
    <property type="term" value="P:fatty acid elongation, monounsaturated fatty acid"/>
    <property type="evidence" value="ECO:0007669"/>
    <property type="project" value="TreeGrafter"/>
</dbReference>
<proteinExistence type="inferred from homology"/>
<keyword evidence="11" id="KW-0275">Fatty acid biosynthesis</keyword>
<evidence type="ECO:0000256" key="12">
    <source>
        <dbReference type="ARBA" id="ARBA00047375"/>
    </source>
</evidence>
<comment type="catalytic activity">
    <reaction evidence="12">
        <text>a very-long-chain acyl-CoA + malonyl-CoA + H(+) = a very-long-chain 3-oxoacyl-CoA + CO2 + CoA</text>
        <dbReference type="Rhea" id="RHEA:32727"/>
        <dbReference type="ChEBI" id="CHEBI:15378"/>
        <dbReference type="ChEBI" id="CHEBI:16526"/>
        <dbReference type="ChEBI" id="CHEBI:57287"/>
        <dbReference type="ChEBI" id="CHEBI:57384"/>
        <dbReference type="ChEBI" id="CHEBI:90725"/>
        <dbReference type="ChEBI" id="CHEBI:90736"/>
        <dbReference type="EC" id="2.3.1.199"/>
    </reaction>
</comment>
<evidence type="ECO:0000256" key="13">
    <source>
        <dbReference type="SAM" id="Phobius"/>
    </source>
</evidence>
<feature type="transmembrane region" description="Helical" evidence="13">
    <location>
        <begin position="130"/>
        <end position="152"/>
    </location>
</feature>
<dbReference type="Pfam" id="PF01151">
    <property type="entry name" value="ELO"/>
    <property type="match status" value="1"/>
</dbReference>
<feature type="transmembrane region" description="Helical" evidence="13">
    <location>
        <begin position="42"/>
        <end position="61"/>
    </location>
</feature>
<keyword evidence="7" id="KW-0276">Fatty acid metabolism</keyword>
<dbReference type="EMBL" id="AGSI01000002">
    <property type="protein sequence ID" value="EIE27014.1"/>
    <property type="molecule type" value="Genomic_DNA"/>
</dbReference>
<keyword evidence="9" id="KW-0443">Lipid metabolism</keyword>
<dbReference type="GO" id="GO:0005789">
    <property type="term" value="C:endoplasmic reticulum membrane"/>
    <property type="evidence" value="ECO:0007669"/>
    <property type="project" value="TreeGrafter"/>
</dbReference>
<evidence type="ECO:0000256" key="6">
    <source>
        <dbReference type="ARBA" id="ARBA00022692"/>
    </source>
</evidence>
<dbReference type="GeneID" id="17044439"/>
<dbReference type="OrthoDB" id="567308at2759"/>
<comment type="caution">
    <text evidence="14">The sequence shown here is derived from an EMBL/GenBank/DDBJ whole genome shotgun (WGS) entry which is preliminary data.</text>
</comment>
<keyword evidence="5" id="KW-0808">Transferase</keyword>
<dbReference type="eggNOG" id="KOG3071">
    <property type="taxonomic scope" value="Eukaryota"/>
</dbReference>
<dbReference type="PROSITE" id="PS01188">
    <property type="entry name" value="ELO"/>
    <property type="match status" value="1"/>
</dbReference>
<dbReference type="GO" id="GO:0034626">
    <property type="term" value="P:fatty acid elongation, polyunsaturated fatty acid"/>
    <property type="evidence" value="ECO:0007669"/>
    <property type="project" value="TreeGrafter"/>
</dbReference>
<dbReference type="PANTHER" id="PTHR11157">
    <property type="entry name" value="FATTY ACID ACYL TRANSFERASE-RELATED"/>
    <property type="match status" value="1"/>
</dbReference>
<evidence type="ECO:0000256" key="4">
    <source>
        <dbReference type="ARBA" id="ARBA00022516"/>
    </source>
</evidence>
<organism evidence="14 15">
    <name type="scientific">Coccomyxa subellipsoidea (strain C-169)</name>
    <name type="common">Green microalga</name>
    <dbReference type="NCBI Taxonomy" id="574566"/>
    <lineage>
        <taxon>Eukaryota</taxon>
        <taxon>Viridiplantae</taxon>
        <taxon>Chlorophyta</taxon>
        <taxon>core chlorophytes</taxon>
        <taxon>Trebouxiophyceae</taxon>
        <taxon>Trebouxiophyceae incertae sedis</taxon>
        <taxon>Coccomyxaceae</taxon>
        <taxon>Coccomyxa</taxon>
        <taxon>Coccomyxa subellipsoidea</taxon>
    </lineage>
</organism>
<dbReference type="EC" id="2.3.1.199" evidence="3"/>
<evidence type="ECO:0000256" key="5">
    <source>
        <dbReference type="ARBA" id="ARBA00022679"/>
    </source>
</evidence>
<feature type="transmembrane region" description="Helical" evidence="13">
    <location>
        <begin position="12"/>
        <end position="30"/>
    </location>
</feature>
<dbReference type="GO" id="GO:0019367">
    <property type="term" value="P:fatty acid elongation, saturated fatty acid"/>
    <property type="evidence" value="ECO:0007669"/>
    <property type="project" value="TreeGrafter"/>
</dbReference>
<name>I0Z8P5_COCSC</name>
<evidence type="ECO:0000313" key="15">
    <source>
        <dbReference type="Proteomes" id="UP000007264"/>
    </source>
</evidence>
<dbReference type="PANTHER" id="PTHR11157:SF134">
    <property type="entry name" value="ELONGATION OF FATTY ACIDS PROTEIN 1-RELATED"/>
    <property type="match status" value="1"/>
</dbReference>
<evidence type="ECO:0000256" key="7">
    <source>
        <dbReference type="ARBA" id="ARBA00022832"/>
    </source>
</evidence>
<dbReference type="InterPro" id="IPR002076">
    <property type="entry name" value="ELO_fam"/>
</dbReference>
<sequence>MFIGTAYESLQGALYFWSYAYYLSKYYEFLDTVLLALKAKPLTFLHVFHHTIVVVMAYLWLDAAQSLQQIALLTNTGVHVLMYYYYFMCTIKRPPRWKKLVTQSQIVQFVFSFAASVPFWWMHATSEGCSGLGAMVFNAAFNLLLLLLFANFHRKSYAAKKRA</sequence>
<dbReference type="RefSeq" id="XP_005651558.1">
    <property type="nucleotide sequence ID" value="XM_005651501.1"/>
</dbReference>
<keyword evidence="4" id="KW-0444">Lipid biosynthesis</keyword>
<dbReference type="GO" id="GO:0009922">
    <property type="term" value="F:fatty acid elongase activity"/>
    <property type="evidence" value="ECO:0007669"/>
    <property type="project" value="UniProtKB-EC"/>
</dbReference>
<dbReference type="Proteomes" id="UP000007264">
    <property type="component" value="Unassembled WGS sequence"/>
</dbReference>
<feature type="transmembrane region" description="Helical" evidence="13">
    <location>
        <begin position="106"/>
        <end position="124"/>
    </location>
</feature>
<reference evidence="14 15" key="1">
    <citation type="journal article" date="2012" name="Genome Biol.">
        <title>The genome of the polar eukaryotic microalga coccomyxa subellipsoidea reveals traits of cold adaptation.</title>
        <authorList>
            <person name="Blanc G."/>
            <person name="Agarkova I."/>
            <person name="Grimwood J."/>
            <person name="Kuo A."/>
            <person name="Brueggeman A."/>
            <person name="Dunigan D."/>
            <person name="Gurnon J."/>
            <person name="Ladunga I."/>
            <person name="Lindquist E."/>
            <person name="Lucas S."/>
            <person name="Pangilinan J."/>
            <person name="Proschold T."/>
            <person name="Salamov A."/>
            <person name="Schmutz J."/>
            <person name="Weeks D."/>
            <person name="Yamada T."/>
            <person name="Claverie J.M."/>
            <person name="Grigoriev I."/>
            <person name="Van Etten J."/>
            <person name="Lomsadze A."/>
            <person name="Borodovsky M."/>
        </authorList>
    </citation>
    <scope>NUCLEOTIDE SEQUENCE [LARGE SCALE GENOMIC DNA]</scope>
    <source>
        <strain evidence="14 15">C-169</strain>
    </source>
</reference>
<dbReference type="InterPro" id="IPR030457">
    <property type="entry name" value="ELO_CS"/>
</dbReference>
<accession>I0Z8P5</accession>
<keyword evidence="6 13" id="KW-0812">Transmembrane</keyword>